<reference evidence="1 2" key="1">
    <citation type="submission" date="2011-07" db="EMBL/GenBank/DDBJ databases">
        <title>Genome Sequence of Propionibacterium acnes SK182B-JCVI.</title>
        <authorList>
            <person name="Durkin A.S."/>
            <person name="Madupu R."/>
            <person name="Hostetler J."/>
            <person name="Radune D."/>
            <person name="Torralba M."/>
            <person name="Methe B."/>
            <person name="Sutton G."/>
            <person name="Strausberg R.L."/>
            <person name="Nelson K.E."/>
        </authorList>
    </citation>
    <scope>NUCLEOTIDE SEQUENCE [LARGE SCALE GENOMIC DNA]</scope>
    <source>
        <strain evidence="1 2">SK182B-JCVI</strain>
    </source>
</reference>
<gene>
    <name evidence="1" type="ORF">HMPREF1162_1184</name>
</gene>
<dbReference type="Proteomes" id="UP000007832">
    <property type="component" value="Unassembled WGS sequence"/>
</dbReference>
<sequence length="66" mass="7177">MPELWLRGRAQLGIGPGDGLDPCSKLRGKRRHDGIIPRQGRLVTVGGAADAVVTILEQIPRQNRLP</sequence>
<dbReference type="AlphaFoldDB" id="F9NXT5"/>
<evidence type="ECO:0000313" key="1">
    <source>
        <dbReference type="EMBL" id="EGR94766.1"/>
    </source>
</evidence>
<name>F9NXT5_9ACTN</name>
<evidence type="ECO:0000313" key="2">
    <source>
        <dbReference type="Proteomes" id="UP000007832"/>
    </source>
</evidence>
<dbReference type="EMBL" id="AFUN01000045">
    <property type="protein sequence ID" value="EGR94766.1"/>
    <property type="molecule type" value="Genomic_DNA"/>
</dbReference>
<organism evidence="1 2">
    <name type="scientific">[Propionibacterium] namnetense SK182B-JCVI</name>
    <dbReference type="NCBI Taxonomy" id="1051006"/>
    <lineage>
        <taxon>Bacteria</taxon>
        <taxon>Bacillati</taxon>
        <taxon>Actinomycetota</taxon>
        <taxon>Actinomycetes</taxon>
        <taxon>Propionibacteriales</taxon>
        <taxon>Propionibacteriaceae</taxon>
        <taxon>Cutibacterium</taxon>
    </lineage>
</organism>
<comment type="caution">
    <text evidence="1">The sequence shown here is derived from an EMBL/GenBank/DDBJ whole genome shotgun (WGS) entry which is preliminary data.</text>
</comment>
<accession>F9NXT5</accession>
<protein>
    <submittedName>
        <fullName evidence="1">Uncharacterized protein</fullName>
    </submittedName>
</protein>
<proteinExistence type="predicted"/>
<dbReference type="PATRIC" id="fig|1051006.4.peg.2001"/>